<dbReference type="EMBL" id="JBBXMP010000024">
    <property type="protein sequence ID" value="KAL0067584.1"/>
    <property type="molecule type" value="Genomic_DNA"/>
</dbReference>
<evidence type="ECO:0008006" key="4">
    <source>
        <dbReference type="Google" id="ProtNLM"/>
    </source>
</evidence>
<keyword evidence="3" id="KW-1185">Reference proteome</keyword>
<sequence>MASHSFNEQPVLSYLGLQHSYEPSPSRDPISFLSKHILQLPQQLLVTFSVITTPKERTTIPTIRNRRLEYVNSSPKQLKFVSARQTWPTLWTGTERRGIEEGDDEKQWVEKDFMQGSEKHVRKLGTLLGQYEEEREAERVRGIRRARAATGEDLVPEEESDSDELEDEVLEPEVESFEEQRLGFERRIHERFIYGLLDVSRSHQKMVLLLTDRQNIDYDSVDFNENLDKDIDRDLEEKWFDEDEDE</sequence>
<feature type="compositionally biased region" description="Acidic residues" evidence="1">
    <location>
        <begin position="154"/>
        <end position="168"/>
    </location>
</feature>
<name>A0ABR3A3K0_9AGAR</name>
<gene>
    <name evidence="2" type="ORF">AAF712_005299</name>
</gene>
<feature type="region of interest" description="Disordered" evidence="1">
    <location>
        <begin position="148"/>
        <end position="168"/>
    </location>
</feature>
<reference evidence="2 3" key="1">
    <citation type="submission" date="2024-05" db="EMBL/GenBank/DDBJ databases">
        <title>A draft genome resource for the thread blight pathogen Marasmius tenuissimus strain MS-2.</title>
        <authorList>
            <person name="Yulfo-Soto G.E."/>
            <person name="Baruah I.K."/>
            <person name="Amoako-Attah I."/>
            <person name="Bukari Y."/>
            <person name="Meinhardt L.W."/>
            <person name="Bailey B.A."/>
            <person name="Cohen S.P."/>
        </authorList>
    </citation>
    <scope>NUCLEOTIDE SEQUENCE [LARGE SCALE GENOMIC DNA]</scope>
    <source>
        <strain evidence="2 3">MS-2</strain>
    </source>
</reference>
<comment type="caution">
    <text evidence="2">The sequence shown here is derived from an EMBL/GenBank/DDBJ whole genome shotgun (WGS) entry which is preliminary data.</text>
</comment>
<evidence type="ECO:0000256" key="1">
    <source>
        <dbReference type="SAM" id="MobiDB-lite"/>
    </source>
</evidence>
<protein>
    <recommendedName>
        <fullName evidence="4">CCD97-like C-terminal domain-containing protein</fullName>
    </recommendedName>
</protein>
<evidence type="ECO:0000313" key="3">
    <source>
        <dbReference type="Proteomes" id="UP001437256"/>
    </source>
</evidence>
<evidence type="ECO:0000313" key="2">
    <source>
        <dbReference type="EMBL" id="KAL0067584.1"/>
    </source>
</evidence>
<accession>A0ABR3A3K0</accession>
<proteinExistence type="predicted"/>
<dbReference type="Proteomes" id="UP001437256">
    <property type="component" value="Unassembled WGS sequence"/>
</dbReference>
<organism evidence="2 3">
    <name type="scientific">Marasmius tenuissimus</name>
    <dbReference type="NCBI Taxonomy" id="585030"/>
    <lineage>
        <taxon>Eukaryota</taxon>
        <taxon>Fungi</taxon>
        <taxon>Dikarya</taxon>
        <taxon>Basidiomycota</taxon>
        <taxon>Agaricomycotina</taxon>
        <taxon>Agaricomycetes</taxon>
        <taxon>Agaricomycetidae</taxon>
        <taxon>Agaricales</taxon>
        <taxon>Marasmiineae</taxon>
        <taxon>Marasmiaceae</taxon>
        <taxon>Marasmius</taxon>
    </lineage>
</organism>